<dbReference type="Proteomes" id="UP001652625">
    <property type="component" value="Chromosome 08"/>
</dbReference>
<organism evidence="1 2">
    <name type="scientific">Hydra vulgaris</name>
    <name type="common">Hydra</name>
    <name type="synonym">Hydra attenuata</name>
    <dbReference type="NCBI Taxonomy" id="6087"/>
    <lineage>
        <taxon>Eukaryota</taxon>
        <taxon>Metazoa</taxon>
        <taxon>Cnidaria</taxon>
        <taxon>Hydrozoa</taxon>
        <taxon>Hydroidolina</taxon>
        <taxon>Anthoathecata</taxon>
        <taxon>Aplanulata</taxon>
        <taxon>Hydridae</taxon>
        <taxon>Hydra</taxon>
    </lineage>
</organism>
<dbReference type="PANTHER" id="PTHR37984:SF5">
    <property type="entry name" value="PROTEIN NYNRIN-LIKE"/>
    <property type="match status" value="1"/>
</dbReference>
<name>A0ABM4CBF9_HYDVU</name>
<proteinExistence type="predicted"/>
<dbReference type="SUPFAM" id="SSF56672">
    <property type="entry name" value="DNA/RNA polymerases"/>
    <property type="match status" value="1"/>
</dbReference>
<dbReference type="PANTHER" id="PTHR37984">
    <property type="entry name" value="PROTEIN CBG26694"/>
    <property type="match status" value="1"/>
</dbReference>
<evidence type="ECO:0000313" key="1">
    <source>
        <dbReference type="Proteomes" id="UP001652625"/>
    </source>
</evidence>
<reference evidence="2" key="1">
    <citation type="submission" date="2025-08" db="UniProtKB">
        <authorList>
            <consortium name="RefSeq"/>
        </authorList>
    </citation>
    <scope>IDENTIFICATION</scope>
</reference>
<dbReference type="GeneID" id="136083491"/>
<keyword evidence="1" id="KW-1185">Reference proteome</keyword>
<gene>
    <name evidence="2" type="primary">LOC136083491</name>
</gene>
<protein>
    <submittedName>
        <fullName evidence="2">Uncharacterized protein LOC136083491</fullName>
    </submittedName>
</protein>
<sequence length="161" mass="18681">MIIFQHDKCVGGKSAEELKSNLSKILSKLKESRMSINKRKSVNKERSYIQMEERTSTCTRVAKKESLRRTCDKSLLHQIIKTTNASEKSISGILSQNVHPVLKFKLKSDYRPLEFIFDCNKEQPKVTSARILRWTLQMMAFDYKINYKKGENIPHADALSR</sequence>
<dbReference type="InterPro" id="IPR043502">
    <property type="entry name" value="DNA/RNA_pol_sf"/>
</dbReference>
<evidence type="ECO:0000313" key="2">
    <source>
        <dbReference type="RefSeq" id="XP_065658966.1"/>
    </source>
</evidence>
<accession>A0ABM4CBF9</accession>
<dbReference type="RefSeq" id="XP_065658966.1">
    <property type="nucleotide sequence ID" value="XM_065802894.1"/>
</dbReference>
<dbReference type="InterPro" id="IPR050951">
    <property type="entry name" value="Retrovirus_Pol_polyprotein"/>
</dbReference>